<sequence>MKKIVTFGEIMLRLTPPEHLRFNQTKLFQVSYGGSEANVAVALANYGLPSEFVTCLPDNRIAEACLDDLRSYGVETGHVLRCGNRLGLYYMEEAAAMRSSHVVYDRAGSSFDLLRPGMIDWTAIFRDAAWFHWSGISAAVSASAAEACAEAIAAARAAGLVVSCDLNYRKNLWKYGKTPQEVLPPLMEQCDFFFGTDDEYERILGLQLPKFEARDASYQPDTAGYEAASRQVAERFPHCRGIVFGLRSVLSANHHLISGTLYTGNRLYTSRVYDIDCVVDCVGVGDAFVGGLIYGLACHAGDMQFALDFGTAACAIKNTVPGDYGQFTAEETAQLARGPITGRIAR</sequence>
<reference evidence="5" key="2">
    <citation type="submission" date="2021-04" db="EMBL/GenBank/DDBJ databases">
        <authorList>
            <person name="Gilroy R."/>
        </authorList>
    </citation>
    <scope>NUCLEOTIDE SEQUENCE</scope>
    <source>
        <strain evidence="5">5134</strain>
    </source>
</reference>
<feature type="domain" description="Carbohydrate kinase PfkB" evidence="4">
    <location>
        <begin position="1"/>
        <end position="208"/>
    </location>
</feature>
<dbReference type="InterPro" id="IPR029056">
    <property type="entry name" value="Ribokinase-like"/>
</dbReference>
<evidence type="ECO:0000313" key="5">
    <source>
        <dbReference type="EMBL" id="HIY68993.1"/>
    </source>
</evidence>
<reference evidence="5" key="1">
    <citation type="journal article" date="2021" name="PeerJ">
        <title>Extensive microbial diversity within the chicken gut microbiome revealed by metagenomics and culture.</title>
        <authorList>
            <person name="Gilroy R."/>
            <person name="Ravi A."/>
            <person name="Getino M."/>
            <person name="Pursley I."/>
            <person name="Horton D.L."/>
            <person name="Alikhan N.F."/>
            <person name="Baker D."/>
            <person name="Gharbi K."/>
            <person name="Hall N."/>
            <person name="Watson M."/>
            <person name="Adriaenssens E.M."/>
            <person name="Foster-Nyarko E."/>
            <person name="Jarju S."/>
            <person name="Secka A."/>
            <person name="Antonio M."/>
            <person name="Oren A."/>
            <person name="Chaudhuri R.R."/>
            <person name="La Ragione R."/>
            <person name="Hildebrand F."/>
            <person name="Pallen M.J."/>
        </authorList>
    </citation>
    <scope>NUCLEOTIDE SEQUENCE</scope>
    <source>
        <strain evidence="5">5134</strain>
    </source>
</reference>
<protein>
    <submittedName>
        <fullName evidence="5">Sugar kinase</fullName>
    </submittedName>
</protein>
<evidence type="ECO:0000256" key="2">
    <source>
        <dbReference type="ARBA" id="ARBA00022679"/>
    </source>
</evidence>
<dbReference type="Pfam" id="PF00294">
    <property type="entry name" value="PfkB"/>
    <property type="match status" value="1"/>
</dbReference>
<dbReference type="PANTHER" id="PTHR43320:SF2">
    <property type="entry name" value="2-DEHYDRO-3-DEOXYGLUCONOKINASE_2-DEHYDRO-3-DEOXYGALACTONOKINASE"/>
    <property type="match status" value="1"/>
</dbReference>
<comment type="similarity">
    <text evidence="1">Belongs to the carbohydrate kinase PfkB family.</text>
</comment>
<dbReference type="EMBL" id="DXDA01000053">
    <property type="protein sequence ID" value="HIY68993.1"/>
    <property type="molecule type" value="Genomic_DNA"/>
</dbReference>
<dbReference type="Proteomes" id="UP000886844">
    <property type="component" value="Unassembled WGS sequence"/>
</dbReference>
<dbReference type="Gene3D" id="3.40.1190.20">
    <property type="match status" value="1"/>
</dbReference>
<comment type="caution">
    <text evidence="5">The sequence shown here is derived from an EMBL/GenBank/DDBJ whole genome shotgun (WGS) entry which is preliminary data.</text>
</comment>
<accession>A0A9D1Z099</accession>
<dbReference type="PANTHER" id="PTHR43320">
    <property type="entry name" value="SUGAR KINASE"/>
    <property type="match status" value="1"/>
</dbReference>
<dbReference type="GO" id="GO:0016301">
    <property type="term" value="F:kinase activity"/>
    <property type="evidence" value="ECO:0007669"/>
    <property type="project" value="UniProtKB-KW"/>
</dbReference>
<evidence type="ECO:0000256" key="1">
    <source>
        <dbReference type="ARBA" id="ARBA00010688"/>
    </source>
</evidence>
<dbReference type="InterPro" id="IPR052700">
    <property type="entry name" value="Carb_kinase_PfkB-like"/>
</dbReference>
<evidence type="ECO:0000256" key="3">
    <source>
        <dbReference type="ARBA" id="ARBA00022777"/>
    </source>
</evidence>
<dbReference type="InterPro" id="IPR011611">
    <property type="entry name" value="PfkB_dom"/>
</dbReference>
<proteinExistence type="inferred from homology"/>
<dbReference type="CDD" id="cd01166">
    <property type="entry name" value="KdgK"/>
    <property type="match status" value="1"/>
</dbReference>
<dbReference type="AlphaFoldDB" id="A0A9D1Z099"/>
<evidence type="ECO:0000259" key="4">
    <source>
        <dbReference type="Pfam" id="PF00294"/>
    </source>
</evidence>
<name>A0A9D1Z099_9BACT</name>
<organism evidence="5 6">
    <name type="scientific">Candidatus Alistipes intestinigallinarum</name>
    <dbReference type="NCBI Taxonomy" id="2838440"/>
    <lineage>
        <taxon>Bacteria</taxon>
        <taxon>Pseudomonadati</taxon>
        <taxon>Bacteroidota</taxon>
        <taxon>Bacteroidia</taxon>
        <taxon>Bacteroidales</taxon>
        <taxon>Rikenellaceae</taxon>
        <taxon>Alistipes</taxon>
    </lineage>
</organism>
<dbReference type="SUPFAM" id="SSF53613">
    <property type="entry name" value="Ribokinase-like"/>
    <property type="match status" value="1"/>
</dbReference>
<gene>
    <name evidence="5" type="ORF">H9828_06225</name>
</gene>
<keyword evidence="3 5" id="KW-0418">Kinase</keyword>
<evidence type="ECO:0000313" key="6">
    <source>
        <dbReference type="Proteomes" id="UP000886844"/>
    </source>
</evidence>
<keyword evidence="2" id="KW-0808">Transferase</keyword>